<gene>
    <name evidence="2" type="ORF">ASILVAE211_20830</name>
</gene>
<feature type="signal peptide" evidence="1">
    <location>
        <begin position="1"/>
        <end position="38"/>
    </location>
</feature>
<reference evidence="2" key="1">
    <citation type="journal article" date="2021" name="Microorganisms">
        <title>Acidisoma silvae sp. nov. and Acidisomacellulosilytica sp. nov., Two Acidophilic Bacteria Isolated from Decaying Wood, Hydrolyzing Cellulose and Producing Poly-3-hydroxybutyrate.</title>
        <authorList>
            <person name="Mieszkin S."/>
            <person name="Pouder E."/>
            <person name="Uroz S."/>
            <person name="Simon-Colin C."/>
            <person name="Alain K."/>
        </authorList>
    </citation>
    <scope>NUCLEOTIDE SEQUENCE</scope>
    <source>
        <strain evidence="2">HW T2.11</strain>
    </source>
</reference>
<dbReference type="InterPro" id="IPR018759">
    <property type="entry name" value="BBP2_2"/>
</dbReference>
<dbReference type="EMBL" id="JAESVB010000015">
    <property type="protein sequence ID" value="MCB8877653.1"/>
    <property type="molecule type" value="Genomic_DNA"/>
</dbReference>
<keyword evidence="3" id="KW-1185">Reference proteome</keyword>
<keyword evidence="1" id="KW-0732">Signal</keyword>
<sequence length="452" mass="48510">MIESFLPSSSRRFFSGPRAWMLPVLGSGLVAWAMPAHAQVTADAYFPTGNYGYDQNLGVTVLTRARPEYEQGGVQLGGFTVNPELDQSIFDNTNVNGTAGSNTGSWGTDTRGSITGQSDWERNSLQATVGFDHSSFFQLPVDNFTNWNVGIGGGYTIAGGQLRATYSHSVYYQLGTQIGAASSEQPTEDITDSGEISYDFNFGRLTVTPSIDFSVYRSGDITNNGVKSSQSYLDRDVIAGGVVTRYALTGGTGLLLVARGSGSNYYNQTAGQIDNNSTSGMVLAGFDYQPASVWRYSFLVGVEHTTFAAAQYGSETVPVIAGQVVWSPDPVLTVVGNLSRSVQDTDVEGSNGYIQNQARIVGDYELKRNVLLEGRLSVQNIAYFQSGTQTSESIGGGVTWLLNRTMQLSLNDDFTNQNAPSSAVTPGNTATTEQVSGAYTQNVLMLTLRFAL</sequence>
<dbReference type="Proteomes" id="UP000708298">
    <property type="component" value="Unassembled WGS sequence"/>
</dbReference>
<evidence type="ECO:0000313" key="3">
    <source>
        <dbReference type="Proteomes" id="UP000708298"/>
    </source>
</evidence>
<evidence type="ECO:0000256" key="1">
    <source>
        <dbReference type="SAM" id="SignalP"/>
    </source>
</evidence>
<dbReference type="AlphaFoldDB" id="A0A964E1D7"/>
<evidence type="ECO:0000313" key="2">
    <source>
        <dbReference type="EMBL" id="MCB8877653.1"/>
    </source>
</evidence>
<protein>
    <submittedName>
        <fullName evidence="2">Outer membrane beta-barrel protein</fullName>
    </submittedName>
</protein>
<organism evidence="2 3">
    <name type="scientific">Acidisoma silvae</name>
    <dbReference type="NCBI Taxonomy" id="2802396"/>
    <lineage>
        <taxon>Bacteria</taxon>
        <taxon>Pseudomonadati</taxon>
        <taxon>Pseudomonadota</taxon>
        <taxon>Alphaproteobacteria</taxon>
        <taxon>Acetobacterales</taxon>
        <taxon>Acidocellaceae</taxon>
        <taxon>Acidisoma</taxon>
    </lineage>
</organism>
<dbReference type="Pfam" id="PF10082">
    <property type="entry name" value="BBP2_2"/>
    <property type="match status" value="1"/>
</dbReference>
<name>A0A964E1D7_9PROT</name>
<comment type="caution">
    <text evidence="2">The sequence shown here is derived from an EMBL/GenBank/DDBJ whole genome shotgun (WGS) entry which is preliminary data.</text>
</comment>
<proteinExistence type="predicted"/>
<accession>A0A964E1D7</accession>
<dbReference type="RefSeq" id="WP_227323300.1">
    <property type="nucleotide sequence ID" value="NZ_JAESVB010000015.1"/>
</dbReference>
<feature type="chain" id="PRO_5038021000" evidence="1">
    <location>
        <begin position="39"/>
        <end position="452"/>
    </location>
</feature>
<reference evidence="2" key="2">
    <citation type="submission" date="2021-01" db="EMBL/GenBank/DDBJ databases">
        <authorList>
            <person name="Mieszkin S."/>
            <person name="Pouder E."/>
            <person name="Alain K."/>
        </authorList>
    </citation>
    <scope>NUCLEOTIDE SEQUENCE</scope>
    <source>
        <strain evidence="2">HW T2.11</strain>
    </source>
</reference>